<sequence>MTEMILTDRINDIAAREPHRSALRAGEATLDYAGLTAAATGLRDLLRAHGVGPEDVVATVLPRGGNPIIAMLAVWMCGAAYMPVDAKWPEARRRLVIDRSATVVLEESAEAGAHPGMPGEAGLRVRRTAAAPERANDGGATERNLAYVIHTSGSTGTPLAVGVEFGSMHNYARYLLDLLAQPDVHGDGDLRVLLSADLSFDASLRPVLLLAAGAELVVAPDLTEGSWQDHIDCIAAHRVTVLSGVPSWYSGVLSAGFVPADSAVRLAFIGGEAVPNGVVRRLASDRCAVVVQYGPTETTVAATGGRLLNDGFLEAPIGEGVPGARISLYQDAGFAPAADGQPAYLYVGGAGVARGYLHDPALTAERFVPDPSGPPGSRMFRTGDLGKKLPQGGYSFLGRTDDQVKIGGRRIELSEISSVLNRHPAVTQSVAFVHRDSAHPLLVACYVGAGADGPEAEAGIREHLAGELPSYAVPVLVRRVDALPVTERGKVDVAALARLVKPAEAEVAEDESDLTDVERTVIAIVRKTLDAPCSIDDELFSLGLTSLDSLNILAQIREELGVRVRLRDFFQARTTRNLCKLIGTVNRG</sequence>
<dbReference type="SUPFAM" id="SSF47336">
    <property type="entry name" value="ACP-like"/>
    <property type="match status" value="1"/>
</dbReference>
<dbReference type="PROSITE" id="PS50075">
    <property type="entry name" value="CARRIER"/>
    <property type="match status" value="1"/>
</dbReference>
<dbReference type="Proteomes" id="UP000601223">
    <property type="component" value="Unassembled WGS sequence"/>
</dbReference>
<comment type="caution">
    <text evidence="2">The sequence shown here is derived from an EMBL/GenBank/DDBJ whole genome shotgun (WGS) entry which is preliminary data.</text>
</comment>
<proteinExistence type="predicted"/>
<dbReference type="GO" id="GO:0031177">
    <property type="term" value="F:phosphopantetheine binding"/>
    <property type="evidence" value="ECO:0007669"/>
    <property type="project" value="TreeGrafter"/>
</dbReference>
<evidence type="ECO:0000259" key="1">
    <source>
        <dbReference type="PROSITE" id="PS50075"/>
    </source>
</evidence>
<dbReference type="Pfam" id="PF00501">
    <property type="entry name" value="AMP-binding"/>
    <property type="match status" value="1"/>
</dbReference>
<dbReference type="InterPro" id="IPR042099">
    <property type="entry name" value="ANL_N_sf"/>
</dbReference>
<dbReference type="InterPro" id="IPR009081">
    <property type="entry name" value="PP-bd_ACP"/>
</dbReference>
<name>A0A8J3NP71_9ACTN</name>
<reference evidence="2 3" key="1">
    <citation type="submission" date="2021-01" db="EMBL/GenBank/DDBJ databases">
        <title>Whole genome shotgun sequence of Catellatospora bangladeshensis NBRC 107357.</title>
        <authorList>
            <person name="Komaki H."/>
            <person name="Tamura T."/>
        </authorList>
    </citation>
    <scope>NUCLEOTIDE SEQUENCE [LARGE SCALE GENOMIC DNA]</scope>
    <source>
        <strain evidence="2 3">NBRC 107357</strain>
    </source>
</reference>
<dbReference type="EMBL" id="BONF01000049">
    <property type="protein sequence ID" value="GIF85595.1"/>
    <property type="molecule type" value="Genomic_DNA"/>
</dbReference>
<dbReference type="GO" id="GO:0005737">
    <property type="term" value="C:cytoplasm"/>
    <property type="evidence" value="ECO:0007669"/>
    <property type="project" value="TreeGrafter"/>
</dbReference>
<keyword evidence="3" id="KW-1185">Reference proteome</keyword>
<dbReference type="GO" id="GO:0044550">
    <property type="term" value="P:secondary metabolite biosynthetic process"/>
    <property type="evidence" value="ECO:0007669"/>
    <property type="project" value="TreeGrafter"/>
</dbReference>
<dbReference type="Gene3D" id="1.10.1200.10">
    <property type="entry name" value="ACP-like"/>
    <property type="match status" value="1"/>
</dbReference>
<evidence type="ECO:0000313" key="2">
    <source>
        <dbReference type="EMBL" id="GIF85595.1"/>
    </source>
</evidence>
<dbReference type="Pfam" id="PF00550">
    <property type="entry name" value="PP-binding"/>
    <property type="match status" value="1"/>
</dbReference>
<dbReference type="PANTHER" id="PTHR45527">
    <property type="entry name" value="NONRIBOSOMAL PEPTIDE SYNTHETASE"/>
    <property type="match status" value="1"/>
</dbReference>
<protein>
    <recommendedName>
        <fullName evidence="1">Carrier domain-containing protein</fullName>
    </recommendedName>
</protein>
<evidence type="ECO:0000313" key="3">
    <source>
        <dbReference type="Proteomes" id="UP000601223"/>
    </source>
</evidence>
<gene>
    <name evidence="2" type="ORF">Cba03nite_69440</name>
</gene>
<dbReference type="AlphaFoldDB" id="A0A8J3NP71"/>
<dbReference type="Pfam" id="PF13193">
    <property type="entry name" value="AMP-binding_C"/>
    <property type="match status" value="1"/>
</dbReference>
<dbReference type="InterPro" id="IPR036736">
    <property type="entry name" value="ACP-like_sf"/>
</dbReference>
<dbReference type="InterPro" id="IPR045851">
    <property type="entry name" value="AMP-bd_C_sf"/>
</dbReference>
<feature type="domain" description="Carrier" evidence="1">
    <location>
        <begin position="512"/>
        <end position="586"/>
    </location>
</feature>
<accession>A0A8J3NP71</accession>
<dbReference type="SUPFAM" id="SSF56801">
    <property type="entry name" value="Acetyl-CoA synthetase-like"/>
    <property type="match status" value="1"/>
</dbReference>
<dbReference type="GO" id="GO:0043041">
    <property type="term" value="P:amino acid activation for nonribosomal peptide biosynthetic process"/>
    <property type="evidence" value="ECO:0007669"/>
    <property type="project" value="TreeGrafter"/>
</dbReference>
<dbReference type="PANTHER" id="PTHR45527:SF1">
    <property type="entry name" value="FATTY ACID SYNTHASE"/>
    <property type="match status" value="1"/>
</dbReference>
<dbReference type="CDD" id="cd05930">
    <property type="entry name" value="A_NRPS"/>
    <property type="match status" value="1"/>
</dbReference>
<dbReference type="InterPro" id="IPR000873">
    <property type="entry name" value="AMP-dep_synth/lig_dom"/>
</dbReference>
<dbReference type="InterPro" id="IPR025110">
    <property type="entry name" value="AMP-bd_C"/>
</dbReference>
<dbReference type="Gene3D" id="3.30.300.30">
    <property type="match status" value="1"/>
</dbReference>
<organism evidence="2 3">
    <name type="scientific">Catellatospora bangladeshensis</name>
    <dbReference type="NCBI Taxonomy" id="310355"/>
    <lineage>
        <taxon>Bacteria</taxon>
        <taxon>Bacillati</taxon>
        <taxon>Actinomycetota</taxon>
        <taxon>Actinomycetes</taxon>
        <taxon>Micromonosporales</taxon>
        <taxon>Micromonosporaceae</taxon>
        <taxon>Catellatospora</taxon>
    </lineage>
</organism>
<dbReference type="Gene3D" id="3.40.50.12780">
    <property type="entry name" value="N-terminal domain of ligase-like"/>
    <property type="match status" value="1"/>
</dbReference>